<dbReference type="KEGG" id="gfm:Enr17x_52190"/>
<accession>A0A518IJ87</accession>
<name>A0A518IJ87_9PLAN</name>
<protein>
    <recommendedName>
        <fullName evidence="3">Lipopolysaccharide-assembly</fullName>
    </recommendedName>
</protein>
<dbReference type="Proteomes" id="UP000318313">
    <property type="component" value="Chromosome"/>
</dbReference>
<dbReference type="GO" id="GO:0043165">
    <property type="term" value="P:Gram-negative-bacterium-type cell outer membrane assembly"/>
    <property type="evidence" value="ECO:0007669"/>
    <property type="project" value="InterPro"/>
</dbReference>
<dbReference type="GO" id="GO:0019867">
    <property type="term" value="C:outer membrane"/>
    <property type="evidence" value="ECO:0007669"/>
    <property type="project" value="InterPro"/>
</dbReference>
<dbReference type="Pfam" id="PF04390">
    <property type="entry name" value="LptE"/>
    <property type="match status" value="1"/>
</dbReference>
<dbReference type="InterPro" id="IPR007485">
    <property type="entry name" value="LPS_assembly_LptE"/>
</dbReference>
<evidence type="ECO:0000313" key="1">
    <source>
        <dbReference type="EMBL" id="QDV53148.1"/>
    </source>
</evidence>
<evidence type="ECO:0008006" key="3">
    <source>
        <dbReference type="Google" id="ProtNLM"/>
    </source>
</evidence>
<evidence type="ECO:0000313" key="2">
    <source>
        <dbReference type="Proteomes" id="UP000318313"/>
    </source>
</evidence>
<keyword evidence="2" id="KW-1185">Reference proteome</keyword>
<dbReference type="EMBL" id="CP037452">
    <property type="protein sequence ID" value="QDV53148.1"/>
    <property type="molecule type" value="Genomic_DNA"/>
</dbReference>
<proteinExistence type="predicted"/>
<gene>
    <name evidence="1" type="ORF">Enr17x_52190</name>
</gene>
<reference evidence="1 2" key="1">
    <citation type="submission" date="2019-03" db="EMBL/GenBank/DDBJ databases">
        <title>Deep-cultivation of Planctomycetes and their phenomic and genomic characterization uncovers novel biology.</title>
        <authorList>
            <person name="Wiegand S."/>
            <person name="Jogler M."/>
            <person name="Boedeker C."/>
            <person name="Pinto D."/>
            <person name="Vollmers J."/>
            <person name="Rivas-Marin E."/>
            <person name="Kohn T."/>
            <person name="Peeters S.H."/>
            <person name="Heuer A."/>
            <person name="Rast P."/>
            <person name="Oberbeckmann S."/>
            <person name="Bunk B."/>
            <person name="Jeske O."/>
            <person name="Meyerdierks A."/>
            <person name="Storesund J.E."/>
            <person name="Kallscheuer N."/>
            <person name="Luecker S."/>
            <person name="Lage O.M."/>
            <person name="Pohl T."/>
            <person name="Merkel B.J."/>
            <person name="Hornburger P."/>
            <person name="Mueller R.-W."/>
            <person name="Bruemmer F."/>
            <person name="Labrenz M."/>
            <person name="Spormann A.M."/>
            <person name="Op den Camp H."/>
            <person name="Overmann J."/>
            <person name="Amann R."/>
            <person name="Jetten M.S.M."/>
            <person name="Mascher T."/>
            <person name="Medema M.H."/>
            <person name="Devos D.P."/>
            <person name="Kaster A.-K."/>
            <person name="Ovreas L."/>
            <person name="Rohde M."/>
            <person name="Galperin M.Y."/>
            <person name="Jogler C."/>
        </authorList>
    </citation>
    <scope>NUCLEOTIDE SEQUENCE [LARGE SCALE GENOMIC DNA]</scope>
    <source>
        <strain evidence="1 2">Enr17</strain>
    </source>
</reference>
<dbReference type="AlphaFoldDB" id="A0A518IJ87"/>
<organism evidence="1 2">
    <name type="scientific">Gimesia fumaroli</name>
    <dbReference type="NCBI Taxonomy" id="2527976"/>
    <lineage>
        <taxon>Bacteria</taxon>
        <taxon>Pseudomonadati</taxon>
        <taxon>Planctomycetota</taxon>
        <taxon>Planctomycetia</taxon>
        <taxon>Planctomycetales</taxon>
        <taxon>Planctomycetaceae</taxon>
        <taxon>Gimesia</taxon>
    </lineage>
</organism>
<sequence length="186" mass="21041">MTWQRLCFLLNKYMVRIVVNLLLLLLLSIDLTGCGYTVGNSYQQDVQTVYVPIFENNTFRRGFEYQLTEAVQQRIQSRTPFRLAKGIEADTRLSGRIKQINKSVLGTTQNNDPRNLNLQFVVEVTWEDMRSGQILSQQEVPITPDVVNLVSQASFAPEVGQSLATATKTATDSLANQIVQLMEAPW</sequence>